<accession>A0A9W3HNK3</accession>
<sequence>MKKFHYALIDGSSLTYYPSGHLAVCQSYSDLPWGGVYTNIFSNLPNQVILGTFTPFGCGSISFPNSQVISVMFNQDGGMVISKKGNIIREWMWPSKGKLDPVEIWVNKFITVKIAGRFAITLVYKWHPQSIRLSLAPVKCKPFPPQLPEAPFPDVSPIPSEARELLFKVYKIKCEQMKCTTQDKDE</sequence>
<evidence type="ECO:0000313" key="2">
    <source>
        <dbReference type="RefSeq" id="XP_045378385.1"/>
    </source>
</evidence>
<organism evidence="2">
    <name type="scientific">Camelus bactrianus</name>
    <name type="common">Bactrian camel</name>
    <dbReference type="NCBI Taxonomy" id="9837"/>
    <lineage>
        <taxon>Eukaryota</taxon>
        <taxon>Metazoa</taxon>
        <taxon>Chordata</taxon>
        <taxon>Craniata</taxon>
        <taxon>Vertebrata</taxon>
        <taxon>Euteleostomi</taxon>
        <taxon>Mammalia</taxon>
        <taxon>Eutheria</taxon>
        <taxon>Laurasiatheria</taxon>
        <taxon>Artiodactyla</taxon>
        <taxon>Tylopoda</taxon>
        <taxon>Camelidae</taxon>
        <taxon>Camelus</taxon>
    </lineage>
</organism>
<dbReference type="PANTHER" id="PTHR23093:SF16">
    <property type="entry name" value="FAM194 C-TERMINAL DOMAIN-CONTAINING PROTEIN"/>
    <property type="match status" value="1"/>
</dbReference>
<dbReference type="RefSeq" id="XP_045378385.1">
    <property type="nucleotide sequence ID" value="XM_045522429.1"/>
</dbReference>
<dbReference type="RefSeq" id="XP_045378386.1">
    <property type="nucleotide sequence ID" value="XM_045522430.1"/>
</dbReference>
<evidence type="ECO:0000259" key="1">
    <source>
        <dbReference type="Pfam" id="PF14977"/>
    </source>
</evidence>
<feature type="domain" description="FAM194 C-terminal" evidence="1">
    <location>
        <begin position="2"/>
        <end position="136"/>
    </location>
</feature>
<dbReference type="InterPro" id="IPR029281">
    <property type="entry name" value="FAM194_C"/>
</dbReference>
<name>A0A9W3HNK3_CAMBA</name>
<dbReference type="Pfam" id="PF14977">
    <property type="entry name" value="FAM194"/>
    <property type="match status" value="1"/>
</dbReference>
<protein>
    <submittedName>
        <fullName evidence="2 3">Uncharacterized protein C3orf20-like</fullName>
    </submittedName>
</protein>
<evidence type="ECO:0000313" key="3">
    <source>
        <dbReference type="RefSeq" id="XP_045378386.1"/>
    </source>
</evidence>
<proteinExistence type="predicted"/>
<dbReference type="AlphaFoldDB" id="A0A9W3HNK3"/>
<dbReference type="PANTHER" id="PTHR23093">
    <property type="entry name" value="SIMILAR TO CHROMOSOME 3 OPEN READING FRAME 20"/>
    <property type="match status" value="1"/>
</dbReference>
<reference evidence="2 3" key="1">
    <citation type="submission" date="2025-04" db="UniProtKB">
        <authorList>
            <consortium name="RefSeq"/>
        </authorList>
    </citation>
    <scope>IDENTIFICATION</scope>
    <source>
        <tissue evidence="2 3">Blood</tissue>
    </source>
</reference>
<gene>
    <name evidence="2 3" type="primary">LOC123618996</name>
</gene>